<dbReference type="STRING" id="454136.NIES2119_09885"/>
<dbReference type="RefSeq" id="WP_073593304.1">
    <property type="nucleotide sequence ID" value="NZ_MRCE01000008.1"/>
</dbReference>
<accession>A0A1U7IM92</accession>
<organism evidence="1 2">
    <name type="scientific">[Phormidium ambiguum] IAM M-71</name>
    <dbReference type="NCBI Taxonomy" id="454136"/>
    <lineage>
        <taxon>Bacteria</taxon>
        <taxon>Bacillati</taxon>
        <taxon>Cyanobacteriota</taxon>
        <taxon>Cyanophyceae</taxon>
        <taxon>Oscillatoriophycideae</taxon>
        <taxon>Aerosakkonematales</taxon>
        <taxon>Aerosakkonemataceae</taxon>
        <taxon>Floridanema</taxon>
    </lineage>
</organism>
<proteinExistence type="predicted"/>
<protein>
    <submittedName>
        <fullName evidence="1">Uncharacterized protein</fullName>
    </submittedName>
</protein>
<dbReference type="AlphaFoldDB" id="A0A1U7IM92"/>
<name>A0A1U7IM92_9CYAN</name>
<sequence length="79" mass="9036">MLSKFNAQFIKIGRYIINLNNVCDIHLDWIDCDSKVSGVAIELVNSVTLFFWDKDAEVLRWYFSHPTSKTVDIGNLSGL</sequence>
<evidence type="ECO:0000313" key="1">
    <source>
        <dbReference type="EMBL" id="OKH38337.1"/>
    </source>
</evidence>
<dbReference type="EMBL" id="MRCE01000008">
    <property type="protein sequence ID" value="OKH38337.1"/>
    <property type="molecule type" value="Genomic_DNA"/>
</dbReference>
<reference evidence="1 2" key="1">
    <citation type="submission" date="2016-11" db="EMBL/GenBank/DDBJ databases">
        <title>Draft Genome Sequences of Nine Cyanobacterial Strains from Diverse Habitats.</title>
        <authorList>
            <person name="Zhu T."/>
            <person name="Hou S."/>
            <person name="Lu X."/>
            <person name="Hess W.R."/>
        </authorList>
    </citation>
    <scope>NUCLEOTIDE SEQUENCE [LARGE SCALE GENOMIC DNA]</scope>
    <source>
        <strain evidence="1 2">IAM M-71</strain>
    </source>
</reference>
<gene>
    <name evidence="1" type="ORF">NIES2119_09885</name>
</gene>
<comment type="caution">
    <text evidence="1">The sequence shown here is derived from an EMBL/GenBank/DDBJ whole genome shotgun (WGS) entry which is preliminary data.</text>
</comment>
<evidence type="ECO:0000313" key="2">
    <source>
        <dbReference type="Proteomes" id="UP000185860"/>
    </source>
</evidence>
<dbReference type="Proteomes" id="UP000185860">
    <property type="component" value="Unassembled WGS sequence"/>
</dbReference>